<evidence type="ECO:0000256" key="1">
    <source>
        <dbReference type="ARBA" id="ARBA00022723"/>
    </source>
</evidence>
<organism evidence="8 9">
    <name type="scientific">Arabidopsis thaliana</name>
    <name type="common">Mouse-ear cress</name>
    <dbReference type="NCBI Taxonomy" id="3702"/>
    <lineage>
        <taxon>Eukaryota</taxon>
        <taxon>Viridiplantae</taxon>
        <taxon>Streptophyta</taxon>
        <taxon>Embryophyta</taxon>
        <taxon>Tracheophyta</taxon>
        <taxon>Spermatophyta</taxon>
        <taxon>Magnoliopsida</taxon>
        <taxon>eudicotyledons</taxon>
        <taxon>Gunneridae</taxon>
        <taxon>Pentapetalae</taxon>
        <taxon>rosids</taxon>
        <taxon>malvids</taxon>
        <taxon>Brassicales</taxon>
        <taxon>Brassicaceae</taxon>
        <taxon>Camelineae</taxon>
        <taxon>Arabidopsis</taxon>
    </lineage>
</organism>
<dbReference type="InterPro" id="IPR010666">
    <property type="entry name" value="Znf_GRF"/>
</dbReference>
<evidence type="ECO:0000256" key="6">
    <source>
        <dbReference type="SAM" id="MobiDB-lite"/>
    </source>
</evidence>
<evidence type="ECO:0000256" key="4">
    <source>
        <dbReference type="PROSITE-ProRule" id="PRU01343"/>
    </source>
</evidence>
<dbReference type="PANTHER" id="PTHR33248">
    <property type="entry name" value="ZINC ION-BINDING PROTEIN"/>
    <property type="match status" value="1"/>
</dbReference>
<evidence type="ECO:0000256" key="3">
    <source>
        <dbReference type="ARBA" id="ARBA00022833"/>
    </source>
</evidence>
<dbReference type="GO" id="GO:0008270">
    <property type="term" value="F:zinc ion binding"/>
    <property type="evidence" value="ECO:0007669"/>
    <property type="project" value="UniProtKB-KW"/>
</dbReference>
<proteinExistence type="predicted"/>
<dbReference type="PROSITE" id="PS51999">
    <property type="entry name" value="ZF_GRF"/>
    <property type="match status" value="1"/>
</dbReference>
<evidence type="ECO:0000256" key="2">
    <source>
        <dbReference type="ARBA" id="ARBA00022771"/>
    </source>
</evidence>
<evidence type="ECO:0000313" key="9">
    <source>
        <dbReference type="Proteomes" id="UP000078284"/>
    </source>
</evidence>
<keyword evidence="1" id="KW-0479">Metal-binding</keyword>
<protein>
    <recommendedName>
        <fullName evidence="7">GRF-type domain-containing protein</fullName>
    </recommendedName>
</protein>
<feature type="region of interest" description="Disordered" evidence="6">
    <location>
        <begin position="213"/>
        <end position="255"/>
    </location>
</feature>
<feature type="domain" description="GRF-type" evidence="7">
    <location>
        <begin position="456"/>
        <end position="498"/>
    </location>
</feature>
<gene>
    <name evidence="8" type="ordered locus">AXX17_At3g33460</name>
</gene>
<keyword evidence="5" id="KW-0175">Coiled coil</keyword>
<keyword evidence="3" id="KW-0862">Zinc</keyword>
<evidence type="ECO:0000259" key="7">
    <source>
        <dbReference type="PROSITE" id="PS51999"/>
    </source>
</evidence>
<reference evidence="9" key="1">
    <citation type="journal article" date="2016" name="Proc. Natl. Acad. Sci. U.S.A.">
        <title>Chromosome-level assembly of Arabidopsis thaliana Ler reveals the extent of translocation and inversion polymorphisms.</title>
        <authorList>
            <person name="Zapata L."/>
            <person name="Ding J."/>
            <person name="Willing E.M."/>
            <person name="Hartwig B."/>
            <person name="Bezdan D."/>
            <person name="Jiao W.B."/>
            <person name="Patel V."/>
            <person name="Velikkakam James G."/>
            <person name="Koornneef M."/>
            <person name="Ossowski S."/>
            <person name="Schneeberger K."/>
        </authorList>
    </citation>
    <scope>NUCLEOTIDE SEQUENCE [LARGE SCALE GENOMIC DNA]</scope>
    <source>
        <strain evidence="9">cv. Landsberg erecta</strain>
    </source>
</reference>
<dbReference type="AlphaFoldDB" id="A0A178VEZ1"/>
<dbReference type="Pfam" id="PF06839">
    <property type="entry name" value="Zn_ribbon_GRF"/>
    <property type="match status" value="1"/>
</dbReference>
<dbReference type="Proteomes" id="UP000078284">
    <property type="component" value="Chromosome 3"/>
</dbReference>
<comment type="caution">
    <text evidence="8">The sequence shown here is derived from an EMBL/GenBank/DDBJ whole genome shotgun (WGS) entry which is preliminary data.</text>
</comment>
<feature type="coiled-coil region" evidence="5">
    <location>
        <begin position="503"/>
        <end position="530"/>
    </location>
</feature>
<evidence type="ECO:0000313" key="8">
    <source>
        <dbReference type="EMBL" id="OAP03513.1"/>
    </source>
</evidence>
<keyword evidence="2 4" id="KW-0863">Zinc-finger</keyword>
<evidence type="ECO:0000256" key="5">
    <source>
        <dbReference type="SAM" id="Coils"/>
    </source>
</evidence>
<accession>A0A178VEZ1</accession>
<dbReference type="EMBL" id="LUHQ01000003">
    <property type="protein sequence ID" value="OAP03513.1"/>
    <property type="molecule type" value="Genomic_DNA"/>
</dbReference>
<sequence>MPLIPLPHSLIAFGEEPRGEKVNVYQKMKTLYGIFNALDDVGGGEAKQDLGALRGLKMKKKKGTTGKTIPFYSKLFGLEEDVTMDRVITMLKRRIVSNPSMRIRCACLAIVDDFLVSTSHYHTIVKTHTEMAAPSIQEGPLIGETIESESEDGEDDVEKAPRESVAFKLENAKELDAKCSIRVATIICHDLMMDPEEDLLWSDDEEDERMQLASKRHKRDVKSNVSRNRKAIPSKNPGGVRTKHQRPITEEGSSPRVVSMDSISLAMMEMMNLGLTISAGHLPILDLIAEKENSNVQTSLDEILSFYTEKVSSDVGCKEAESANGVTTNVAPPAKSVSEDNSVCENNVLIDEKPPSEASLIHDSQGDEIVSANETVITPKGSIDNEEISAPGLMFSADSVAMYPPPTNDVDERQVVPASDDGTVGERRLRRFQIFCSGMSDNFKRRGVERGLPIKCRCGAGSVVKTSETMKNPGRLFHCCPYGSKVDNGHLFKWTDIAMVEEIKEVECDVEKIQAEIGSLKKDLHVVEAEMESLACETRTCEAVACRYENEIETIKALAKGCEKEIGELKAMIVCNEKEIQSLRCFKNVIVFSLVLFVVYVFII</sequence>
<dbReference type="ExpressionAtlas" id="A0A178VEZ1">
    <property type="expression patterns" value="baseline and differential"/>
</dbReference>
<name>A0A178VEZ1_ARATH</name>